<keyword evidence="4" id="KW-0540">Nuclease</keyword>
<reference evidence="14" key="1">
    <citation type="submission" date="2010-04" db="EMBL/GenBank/DDBJ databases">
        <title>Complete genome sequence of Nitrosococcus halophilus Nc4, a salt-adapted, aerobic obligate ammonia-oxidizing sulfur purple bacterium.</title>
        <authorList>
            <consortium name="US DOE Joint Genome Institute"/>
            <person name="Campbell M.A."/>
            <person name="Malfatti S.A."/>
            <person name="Chain P.S.G."/>
            <person name="Heidelberg J.F."/>
            <person name="Ward B.B."/>
            <person name="Klotz M.G."/>
        </authorList>
    </citation>
    <scope>NUCLEOTIDE SEQUENCE [LARGE SCALE GENOMIC DNA]</scope>
    <source>
        <strain evidence="14">Nc4</strain>
    </source>
</reference>
<dbReference type="STRING" id="472759.Nhal_2830"/>
<evidence type="ECO:0000256" key="11">
    <source>
        <dbReference type="ARBA" id="ARBA00032922"/>
    </source>
</evidence>
<keyword evidence="9" id="KW-0067">ATP-binding</keyword>
<dbReference type="GO" id="GO:0004519">
    <property type="term" value="F:endonuclease activity"/>
    <property type="evidence" value="ECO:0007669"/>
    <property type="project" value="UniProtKB-KW"/>
</dbReference>
<dbReference type="PANTHER" id="PTHR36528">
    <property type="entry name" value="CRISPR SYSTEM SINGLE-STRAND-SPECIFIC DEOXYRIBONUCLEASE CAS10/CSM1 (SUBTYPE III-A)"/>
    <property type="match status" value="1"/>
</dbReference>
<gene>
    <name evidence="13" type="ordered locus">Nhal_2830</name>
</gene>
<feature type="domain" description="GGDEF" evidence="12">
    <location>
        <begin position="590"/>
        <end position="742"/>
    </location>
</feature>
<dbReference type="Proteomes" id="UP000001844">
    <property type="component" value="Chromosome"/>
</dbReference>
<dbReference type="RefSeq" id="WP_013033750.1">
    <property type="nucleotide sequence ID" value="NC_013960.1"/>
</dbReference>
<dbReference type="InterPro" id="IPR000160">
    <property type="entry name" value="GGDEF_dom"/>
</dbReference>
<sequence>MNKNIPSFDEVILGCFFQDLGKFMQRAHGAVSQMPAEVRQRESVLLPVYNGRYGYKHVLWSEAFFHWMERQGLSFPGGVNLNQVRNMAVFHHKPEAFGALGRLAAEADRLSSGMDRKAQDEEDELKTGERGWDHFIKTPLVSTFSQVDLGLGEPQRRYHPLLELNPHENIQPRPLEALAIDSYPAQYRQLWKGFCGEFTRLCQEMNNLPLFHESLLSLSERYTWAIPSSTVDLPDISLHDHNQTVAAIGACLYQFHEARRELDNEAAIRDREIPKFRLLVGDLSGIQHSLFLLAHQQVKGVNKILRARSFLMGMILEAAALLCRETLLASPYQFIQRAGGRFVLLLPTSEGLEGQVAQLRRRIDSWMQNRYLGELSLNLALSPLFAGKDFLGGQFQQVYESLVLNLEEAKQTALETAYQAVQPVTYEELGPCQVCDRRPAVHYEQGEDGAEIRRCSVCHKEQRIGGWLPKTQGLSWREGGRANKREELFFDRYVLRLEETAPRPLREHLSACRLYQGEGEAIEDSSLAQRYLAAYVPLLGEEEGSRPEYACLSEEAKAVQAGDLKTFEHLAAEAREAEGEGGDKNLLGKPFLAVLKADVDRLGFIFGHGLCDPDKRQDRATISRFAQLSRMMDFFFTGRLYQLLATRHRATYTVYAGGDDLLLIGPWRQTITELLPDLHQEFRRYVGDNPNITLSAGVELIQANQPLNRAVWRAEERLEQAKGEGIKDEGHKGRNRVSLFTGQPLVWELLPGVLEVAEDLHRHLRNKLVSTSFVYKLRYFLEQRRKLEQEKDMNCADWRARWGYHLARHIGEQRGLTSAQQAELSFFYNRLLGLTVDLRQKEQIELTSLIPISIALYRNRS</sequence>
<evidence type="ECO:0000256" key="1">
    <source>
        <dbReference type="ARBA" id="ARBA00005700"/>
    </source>
</evidence>
<name>D5BXY4_NITHN</name>
<dbReference type="OrthoDB" id="9768769at2"/>
<evidence type="ECO:0000256" key="9">
    <source>
        <dbReference type="ARBA" id="ARBA00022840"/>
    </source>
</evidence>
<evidence type="ECO:0000313" key="13">
    <source>
        <dbReference type="EMBL" id="ADE15895.1"/>
    </source>
</evidence>
<evidence type="ECO:0000256" key="3">
    <source>
        <dbReference type="ARBA" id="ARBA00022679"/>
    </source>
</evidence>
<dbReference type="EMBL" id="CP001798">
    <property type="protein sequence ID" value="ADE15895.1"/>
    <property type="molecule type" value="Genomic_DNA"/>
</dbReference>
<evidence type="ECO:0000256" key="6">
    <source>
        <dbReference type="ARBA" id="ARBA00022759"/>
    </source>
</evidence>
<organism evidence="13 14">
    <name type="scientific">Nitrosococcus halophilus (strain Nc4)</name>
    <dbReference type="NCBI Taxonomy" id="472759"/>
    <lineage>
        <taxon>Bacteria</taxon>
        <taxon>Pseudomonadati</taxon>
        <taxon>Pseudomonadota</taxon>
        <taxon>Gammaproteobacteria</taxon>
        <taxon>Chromatiales</taxon>
        <taxon>Chromatiaceae</taxon>
        <taxon>Nitrosococcus</taxon>
    </lineage>
</organism>
<dbReference type="eggNOG" id="COG1353">
    <property type="taxonomic scope" value="Bacteria"/>
</dbReference>
<dbReference type="KEGG" id="nhl:Nhal_2830"/>
<evidence type="ECO:0000259" key="12">
    <source>
        <dbReference type="PROSITE" id="PS50887"/>
    </source>
</evidence>
<comment type="similarity">
    <text evidence="1">Belongs to the CRISPR-associated Cas10/Csm1 family.</text>
</comment>
<dbReference type="NCBIfam" id="TIGR02578">
    <property type="entry name" value="cas_TM1811_Csm1"/>
    <property type="match status" value="1"/>
</dbReference>
<dbReference type="InterPro" id="IPR041062">
    <property type="entry name" value="Csm1_B"/>
</dbReference>
<keyword evidence="5" id="KW-0547">Nucleotide-binding</keyword>
<protein>
    <recommendedName>
        <fullName evidence="2">CRISPR system single-strand-specific deoxyribonuclease Cas10/Csm1 (subtype III-A)</fullName>
    </recommendedName>
    <alternativeName>
        <fullName evidence="11">Cyclic oligoadenylate synthase</fullName>
    </alternativeName>
</protein>
<evidence type="ECO:0000256" key="4">
    <source>
        <dbReference type="ARBA" id="ARBA00022722"/>
    </source>
</evidence>
<accession>D5BXY4</accession>
<keyword evidence="14" id="KW-1185">Reference proteome</keyword>
<keyword evidence="7" id="KW-0378">Hydrolase</keyword>
<evidence type="ECO:0000313" key="14">
    <source>
        <dbReference type="Proteomes" id="UP000001844"/>
    </source>
</evidence>
<evidence type="ECO:0000256" key="7">
    <source>
        <dbReference type="ARBA" id="ARBA00022801"/>
    </source>
</evidence>
<dbReference type="InterPro" id="IPR043128">
    <property type="entry name" value="Rev_trsase/Diguanyl_cyclase"/>
</dbReference>
<dbReference type="InterPro" id="IPR013408">
    <property type="entry name" value="Cas10/Csm1"/>
</dbReference>
<dbReference type="HOGENOM" id="CLU_017487_0_0_6"/>
<dbReference type="Pfam" id="PF22335">
    <property type="entry name" value="Cas10-Cmr2_palm2"/>
    <property type="match status" value="1"/>
</dbReference>
<dbReference type="InterPro" id="IPR052117">
    <property type="entry name" value="Cas10/Csm1_subtype-III-A"/>
</dbReference>
<dbReference type="PROSITE" id="PS50887">
    <property type="entry name" value="GGDEF"/>
    <property type="match status" value="1"/>
</dbReference>
<evidence type="ECO:0000256" key="5">
    <source>
        <dbReference type="ARBA" id="ARBA00022741"/>
    </source>
</evidence>
<dbReference type="PANTHER" id="PTHR36528:SF1">
    <property type="entry name" value="CRISPR SYSTEM SINGLE-STRAND-SPECIFIC DEOXYRIBONUCLEASE CAS10_CSM1 (SUBTYPE III-A)"/>
    <property type="match status" value="1"/>
</dbReference>
<dbReference type="GO" id="GO:0016740">
    <property type="term" value="F:transferase activity"/>
    <property type="evidence" value="ECO:0007669"/>
    <property type="project" value="UniProtKB-KW"/>
</dbReference>
<evidence type="ECO:0000256" key="8">
    <source>
        <dbReference type="ARBA" id="ARBA00022839"/>
    </source>
</evidence>
<dbReference type="Gene3D" id="3.30.70.270">
    <property type="match status" value="1"/>
</dbReference>
<dbReference type="GO" id="GO:0005524">
    <property type="term" value="F:ATP binding"/>
    <property type="evidence" value="ECO:0007669"/>
    <property type="project" value="UniProtKB-KW"/>
</dbReference>
<keyword evidence="10" id="KW-0051">Antiviral defense</keyword>
<dbReference type="GO" id="GO:0051607">
    <property type="term" value="P:defense response to virus"/>
    <property type="evidence" value="ECO:0007669"/>
    <property type="project" value="UniProtKB-KW"/>
</dbReference>
<keyword evidence="3" id="KW-0808">Transferase</keyword>
<dbReference type="AlphaFoldDB" id="D5BXY4"/>
<evidence type="ECO:0000256" key="2">
    <source>
        <dbReference type="ARBA" id="ARBA00014333"/>
    </source>
</evidence>
<keyword evidence="6" id="KW-0255">Endonuclease</keyword>
<keyword evidence="8" id="KW-0269">Exonuclease</keyword>
<proteinExistence type="inferred from homology"/>
<evidence type="ECO:0000256" key="10">
    <source>
        <dbReference type="ARBA" id="ARBA00023118"/>
    </source>
</evidence>
<dbReference type="InterPro" id="IPR054767">
    <property type="entry name" value="Cas10-Cmr2_palm2"/>
</dbReference>
<dbReference type="GO" id="GO:0004527">
    <property type="term" value="F:exonuclease activity"/>
    <property type="evidence" value="ECO:0007669"/>
    <property type="project" value="UniProtKB-KW"/>
</dbReference>
<dbReference type="Pfam" id="PF18211">
    <property type="entry name" value="Csm1_B"/>
    <property type="match status" value="1"/>
</dbReference>